<keyword evidence="5" id="KW-0560">Oxidoreductase</keyword>
<dbReference type="Proteomes" id="UP000441586">
    <property type="component" value="Unassembled WGS sequence"/>
</dbReference>
<dbReference type="InterPro" id="IPR006076">
    <property type="entry name" value="FAD-dep_OxRdtase"/>
</dbReference>
<evidence type="ECO:0000256" key="1">
    <source>
        <dbReference type="ARBA" id="ARBA00001974"/>
    </source>
</evidence>
<dbReference type="AlphaFoldDB" id="A0A6A4RAS6"/>
<dbReference type="PANTHER" id="PTHR42784:SF1">
    <property type="entry name" value="PYRANOSE 2-OXIDASE"/>
    <property type="match status" value="1"/>
</dbReference>
<gene>
    <name evidence="9" type="ORF">GP644_13075</name>
</gene>
<comment type="cofactor">
    <cofactor evidence="1">
        <name>FAD</name>
        <dbReference type="ChEBI" id="CHEBI:57692"/>
    </cofactor>
</comment>
<proteinExistence type="inferred from homology"/>
<evidence type="ECO:0000313" key="9">
    <source>
        <dbReference type="EMBL" id="KAE9629342.1"/>
    </source>
</evidence>
<evidence type="ECO:0000256" key="2">
    <source>
        <dbReference type="ARBA" id="ARBA00010790"/>
    </source>
</evidence>
<dbReference type="InterPro" id="IPR007867">
    <property type="entry name" value="GMC_OxRtase_C"/>
</dbReference>
<dbReference type="InterPro" id="IPR051473">
    <property type="entry name" value="P2Ox-like"/>
</dbReference>
<dbReference type="GO" id="GO:0016614">
    <property type="term" value="F:oxidoreductase activity, acting on CH-OH group of donors"/>
    <property type="evidence" value="ECO:0007669"/>
    <property type="project" value="InterPro"/>
</dbReference>
<dbReference type="EMBL" id="WSFO01000007">
    <property type="protein sequence ID" value="KAE9629342.1"/>
    <property type="molecule type" value="Genomic_DNA"/>
</dbReference>
<dbReference type="RefSeq" id="WP_158979953.1">
    <property type="nucleotide sequence ID" value="NZ_WSFO01000007.1"/>
</dbReference>
<evidence type="ECO:0000313" key="10">
    <source>
        <dbReference type="Proteomes" id="UP000441586"/>
    </source>
</evidence>
<comment type="similarity">
    <text evidence="2">Belongs to the GMC oxidoreductase family.</text>
</comment>
<name>A0A6A4RAS6_9RHOB</name>
<protein>
    <submittedName>
        <fullName evidence="9">NAD(P)-binding protein</fullName>
    </submittedName>
</protein>
<dbReference type="PANTHER" id="PTHR42784">
    <property type="entry name" value="PYRANOSE 2-OXIDASE"/>
    <property type="match status" value="1"/>
</dbReference>
<evidence type="ECO:0000256" key="4">
    <source>
        <dbReference type="ARBA" id="ARBA00022827"/>
    </source>
</evidence>
<feature type="domain" description="FAD dependent oxidoreductase" evidence="7">
    <location>
        <begin position="6"/>
        <end position="40"/>
    </location>
</feature>
<sequence length="507" mass="55288">MTQRADIVIIGSGIGGATTALALAPSGRSIVILERGPRLTDSDAARCDRAIFRDGVFRPVEEWLDGSGQGFNPGNYYYVGGNSKFFGAVMLRYRREDFGEMQHLGGVSPAWPISYDEMEPWYQKAEELFEVRGDAWQDPTEPSHTGDYNFPPVPDEPTISTLRNQLVRAGVTPSSLPLAVDHKAWLARGETPWDAFPDTTGAKKDAENTALAKALAFANVTLISGAKATRLGTGTSGHVSFVEFTQKDAGTSDQARQKRLEVGTCILSAGAVNSAALLLRSANNDHPTGLANGSDNVGRHFMNHNCSAVLALHPWRKNTAVYQKTLQFNDFYLSGGPMNKPLGNVQLLGKISGEILSAQTGLPVWAARQIAARSVDWYAMSEDLPNRDSRISLKGDRIVLDWKRTNWKAHQALVRKAKSVLRKAGWPVVISRAFDWQTPSHQCGTTRFGANPSNSVLDLYCRTHDHKNLYVVDAGFLPTSAAVNPALTIAAQALRVGDYINRKVLAA</sequence>
<dbReference type="PRINTS" id="PR00411">
    <property type="entry name" value="PNDRDTASEI"/>
</dbReference>
<keyword evidence="4" id="KW-0274">FAD</keyword>
<organism evidence="9 10">
    <name type="scientific">Parasedimentitalea maritima</name>
    <dbReference type="NCBI Taxonomy" id="2578117"/>
    <lineage>
        <taxon>Bacteria</taxon>
        <taxon>Pseudomonadati</taxon>
        <taxon>Pseudomonadota</taxon>
        <taxon>Alphaproteobacteria</taxon>
        <taxon>Rhodobacterales</taxon>
        <taxon>Paracoccaceae</taxon>
        <taxon>Parasedimentitalea</taxon>
    </lineage>
</organism>
<evidence type="ECO:0000256" key="5">
    <source>
        <dbReference type="ARBA" id="ARBA00023002"/>
    </source>
</evidence>
<dbReference type="Pfam" id="PF01266">
    <property type="entry name" value="DAO"/>
    <property type="match status" value="1"/>
</dbReference>
<dbReference type="GO" id="GO:0050660">
    <property type="term" value="F:flavin adenine dinucleotide binding"/>
    <property type="evidence" value="ECO:0007669"/>
    <property type="project" value="InterPro"/>
</dbReference>
<dbReference type="SUPFAM" id="SSF51905">
    <property type="entry name" value="FAD/NAD(P)-binding domain"/>
    <property type="match status" value="1"/>
</dbReference>
<evidence type="ECO:0000256" key="3">
    <source>
        <dbReference type="ARBA" id="ARBA00022630"/>
    </source>
</evidence>
<feature type="domain" description="Glucose-methanol-choline oxidoreductase C-terminal" evidence="8">
    <location>
        <begin position="400"/>
        <end position="493"/>
    </location>
</feature>
<dbReference type="Gene3D" id="3.50.50.60">
    <property type="entry name" value="FAD/NAD(P)-binding domain"/>
    <property type="match status" value="2"/>
</dbReference>
<comment type="caution">
    <text evidence="9">The sequence shown here is derived from an EMBL/GenBank/DDBJ whole genome shotgun (WGS) entry which is preliminary data.</text>
</comment>
<evidence type="ECO:0000259" key="7">
    <source>
        <dbReference type="Pfam" id="PF01266"/>
    </source>
</evidence>
<evidence type="ECO:0000259" key="6">
    <source>
        <dbReference type="Pfam" id="PF00732"/>
    </source>
</evidence>
<reference evidence="9 10" key="1">
    <citation type="submission" date="2019-12" db="EMBL/GenBank/DDBJ databases">
        <authorList>
            <person name="Zhang Y.-J."/>
        </authorList>
    </citation>
    <scope>NUCLEOTIDE SEQUENCE [LARGE SCALE GENOMIC DNA]</scope>
    <source>
        <strain evidence="9 10">H18S-6</strain>
    </source>
</reference>
<evidence type="ECO:0000259" key="8">
    <source>
        <dbReference type="Pfam" id="PF05199"/>
    </source>
</evidence>
<keyword evidence="3" id="KW-0285">Flavoprotein</keyword>
<dbReference type="InterPro" id="IPR000172">
    <property type="entry name" value="GMC_OxRdtase_N"/>
</dbReference>
<dbReference type="Pfam" id="PF00732">
    <property type="entry name" value="GMC_oxred_N"/>
    <property type="match status" value="1"/>
</dbReference>
<dbReference type="Pfam" id="PF05199">
    <property type="entry name" value="GMC_oxred_C"/>
    <property type="match status" value="1"/>
</dbReference>
<accession>A0A6A4RAS6</accession>
<dbReference type="InterPro" id="IPR036188">
    <property type="entry name" value="FAD/NAD-bd_sf"/>
</dbReference>
<feature type="domain" description="Glucose-methanol-choline oxidoreductase N-terminal" evidence="6">
    <location>
        <begin position="79"/>
        <end position="305"/>
    </location>
</feature>